<gene>
    <name evidence="2" type="ORF">EVAR_19557_1</name>
</gene>
<sequence>MRLEAEVRASFVWGTRLSTSERILRTFFTGTRTLPKYHFHLTRKVPTFKIENRENSVYVSAVQVPSFARDGRTSVVLCVRSHRCRPRGADTPGPCSPEPTPLHPDEHSTGGARSRATAPSELGKACLAHTMSCRV</sequence>
<evidence type="ECO:0000313" key="3">
    <source>
        <dbReference type="Proteomes" id="UP000299102"/>
    </source>
</evidence>
<comment type="caution">
    <text evidence="2">The sequence shown here is derived from an EMBL/GenBank/DDBJ whole genome shotgun (WGS) entry which is preliminary data.</text>
</comment>
<evidence type="ECO:0000313" key="2">
    <source>
        <dbReference type="EMBL" id="GBP25077.1"/>
    </source>
</evidence>
<dbReference type="AlphaFoldDB" id="A0A4C1UG32"/>
<organism evidence="2 3">
    <name type="scientific">Eumeta variegata</name>
    <name type="common">Bagworm moth</name>
    <name type="synonym">Eumeta japonica</name>
    <dbReference type="NCBI Taxonomy" id="151549"/>
    <lineage>
        <taxon>Eukaryota</taxon>
        <taxon>Metazoa</taxon>
        <taxon>Ecdysozoa</taxon>
        <taxon>Arthropoda</taxon>
        <taxon>Hexapoda</taxon>
        <taxon>Insecta</taxon>
        <taxon>Pterygota</taxon>
        <taxon>Neoptera</taxon>
        <taxon>Endopterygota</taxon>
        <taxon>Lepidoptera</taxon>
        <taxon>Glossata</taxon>
        <taxon>Ditrysia</taxon>
        <taxon>Tineoidea</taxon>
        <taxon>Psychidae</taxon>
        <taxon>Oiketicinae</taxon>
        <taxon>Eumeta</taxon>
    </lineage>
</organism>
<feature type="region of interest" description="Disordered" evidence="1">
    <location>
        <begin position="85"/>
        <end position="119"/>
    </location>
</feature>
<keyword evidence="3" id="KW-1185">Reference proteome</keyword>
<dbReference type="EMBL" id="BGZK01000169">
    <property type="protein sequence ID" value="GBP25077.1"/>
    <property type="molecule type" value="Genomic_DNA"/>
</dbReference>
<reference evidence="2 3" key="1">
    <citation type="journal article" date="2019" name="Commun. Biol.">
        <title>The bagworm genome reveals a unique fibroin gene that provides high tensile strength.</title>
        <authorList>
            <person name="Kono N."/>
            <person name="Nakamura H."/>
            <person name="Ohtoshi R."/>
            <person name="Tomita M."/>
            <person name="Numata K."/>
            <person name="Arakawa K."/>
        </authorList>
    </citation>
    <scope>NUCLEOTIDE SEQUENCE [LARGE SCALE GENOMIC DNA]</scope>
</reference>
<dbReference type="Proteomes" id="UP000299102">
    <property type="component" value="Unassembled WGS sequence"/>
</dbReference>
<name>A0A4C1UG32_EUMVA</name>
<evidence type="ECO:0000256" key="1">
    <source>
        <dbReference type="SAM" id="MobiDB-lite"/>
    </source>
</evidence>
<proteinExistence type="predicted"/>
<protein>
    <submittedName>
        <fullName evidence="2">Uncharacterized protein</fullName>
    </submittedName>
</protein>
<accession>A0A4C1UG32</accession>